<dbReference type="Proteomes" id="UP000095564">
    <property type="component" value="Unassembled WGS sequence"/>
</dbReference>
<feature type="signal peptide" evidence="1">
    <location>
        <begin position="1"/>
        <end position="25"/>
    </location>
</feature>
<protein>
    <submittedName>
        <fullName evidence="3">Uncharacterized protein</fullName>
    </submittedName>
</protein>
<evidence type="ECO:0000313" key="3">
    <source>
        <dbReference type="EMBL" id="CUM96967.1"/>
    </source>
</evidence>
<evidence type="ECO:0000313" key="4">
    <source>
        <dbReference type="EMBL" id="CUP87376.1"/>
    </source>
</evidence>
<name>A0A173T522_ANAHA</name>
<gene>
    <name evidence="2" type="ORF">DO83_02040</name>
    <name evidence="3" type="ORF">ERS852425_01771</name>
    <name evidence="4" type="ORF">ERS852520_02420</name>
</gene>
<accession>A0A173T522</accession>
<dbReference type="OrthoDB" id="9762883at2"/>
<evidence type="ECO:0000256" key="1">
    <source>
        <dbReference type="SAM" id="SignalP"/>
    </source>
</evidence>
<dbReference type="RefSeq" id="WP_009202805.1">
    <property type="nucleotide sequence ID" value="NZ_BAABXM010000001.1"/>
</dbReference>
<evidence type="ECO:0000313" key="5">
    <source>
        <dbReference type="Proteomes" id="UP000095564"/>
    </source>
</evidence>
<evidence type="ECO:0000313" key="7">
    <source>
        <dbReference type="Proteomes" id="UP000188159"/>
    </source>
</evidence>
<dbReference type="PROSITE" id="PS51257">
    <property type="entry name" value="PROKAR_LIPOPROTEIN"/>
    <property type="match status" value="1"/>
</dbReference>
<sequence length="148" mass="16720">MIKYIKIMVTVFTLLISCSVTNIFASDTNDVIEEKIDISENIIDEVGEEDFELLSNSITVNWTVKNGVRKKTKEFYKKKGSSINIRLQIAPKTKSVKVGYLDADKVKHYKTVKAEINHNFIIQKTGYIEVFVENSSGKTVTASGTYTK</sequence>
<reference evidence="2 7" key="2">
    <citation type="journal article" date="2016" name="Sci. Rep.">
        <title>Accelerated dysbiosis of gut microbiota during aggravation of DSS-induced colitis by a butyrate-producing bacterium.</title>
        <authorList>
            <person name="Zhang Q."/>
            <person name="Wu Y."/>
            <person name="Wang J."/>
            <person name="Wu G."/>
            <person name="Long W."/>
            <person name="Xue Z."/>
            <person name="Wang L."/>
            <person name="Zhang X."/>
            <person name="Pang X."/>
            <person name="Zhao Y."/>
            <person name="Zhao L."/>
            <person name="Zhang C."/>
        </authorList>
    </citation>
    <scope>NUCLEOTIDE SEQUENCE [LARGE SCALE GENOMIC DNA]</scope>
    <source>
        <strain evidence="2 7">BPB5</strain>
    </source>
</reference>
<reference evidence="5 6" key="1">
    <citation type="submission" date="2015-09" db="EMBL/GenBank/DDBJ databases">
        <authorList>
            <consortium name="Pathogen Informatics"/>
        </authorList>
    </citation>
    <scope>NUCLEOTIDE SEQUENCE [LARGE SCALE GENOMIC DNA]</scope>
    <source>
        <strain evidence="3 6">2789STDY5608868</strain>
        <strain evidence="4 5">2789STDY5834908</strain>
    </source>
</reference>
<dbReference type="Proteomes" id="UP000095598">
    <property type="component" value="Unassembled WGS sequence"/>
</dbReference>
<proteinExistence type="predicted"/>
<evidence type="ECO:0000313" key="2">
    <source>
        <dbReference type="EMBL" id="AQP38515.1"/>
    </source>
</evidence>
<dbReference type="EMBL" id="CYXT01000012">
    <property type="protein sequence ID" value="CUM96967.1"/>
    <property type="molecule type" value="Genomic_DNA"/>
</dbReference>
<organism evidence="3 6">
    <name type="scientific">Anaerostipes hadrus</name>
    <dbReference type="NCBI Taxonomy" id="649756"/>
    <lineage>
        <taxon>Bacteria</taxon>
        <taxon>Bacillati</taxon>
        <taxon>Bacillota</taxon>
        <taxon>Clostridia</taxon>
        <taxon>Lachnospirales</taxon>
        <taxon>Lachnospiraceae</taxon>
        <taxon>Anaerostipes</taxon>
    </lineage>
</organism>
<dbReference type="AlphaFoldDB" id="A0A173T522"/>
<dbReference type="EMBL" id="CP012098">
    <property type="protein sequence ID" value="AQP38515.1"/>
    <property type="molecule type" value="Genomic_DNA"/>
</dbReference>
<keyword evidence="1" id="KW-0732">Signal</keyword>
<dbReference type="EMBL" id="CZAU01000025">
    <property type="protein sequence ID" value="CUP87376.1"/>
    <property type="molecule type" value="Genomic_DNA"/>
</dbReference>
<dbReference type="Proteomes" id="UP000188159">
    <property type="component" value="Chromosome"/>
</dbReference>
<feature type="chain" id="PRO_5014250330" evidence="1">
    <location>
        <begin position="26"/>
        <end position="148"/>
    </location>
</feature>
<evidence type="ECO:0000313" key="6">
    <source>
        <dbReference type="Proteomes" id="UP000095598"/>
    </source>
</evidence>